<sequence>TGCPFIVCQRGSLLLPNKACVLSAFGDHFNLCGNRNSGVKMKAFYDNAPILCVSHGTKREELFFQLF</sequence>
<organism evidence="1 2">
    <name type="scientific">Panthera tigris altaica</name>
    <name type="common">Siberian tiger</name>
    <dbReference type="NCBI Taxonomy" id="74533"/>
    <lineage>
        <taxon>Eukaryota</taxon>
        <taxon>Metazoa</taxon>
        <taxon>Chordata</taxon>
        <taxon>Craniata</taxon>
        <taxon>Vertebrata</taxon>
        <taxon>Euteleostomi</taxon>
        <taxon>Mammalia</taxon>
        <taxon>Eutheria</taxon>
        <taxon>Laurasiatheria</taxon>
        <taxon>Carnivora</taxon>
        <taxon>Feliformia</taxon>
        <taxon>Felidae</taxon>
        <taxon>Pantherinae</taxon>
        <taxon>Panthera</taxon>
    </lineage>
</organism>
<proteinExistence type="predicted"/>
<evidence type="ECO:0000313" key="2">
    <source>
        <dbReference type="Proteomes" id="UP000675900"/>
    </source>
</evidence>
<dbReference type="Proteomes" id="UP000675900">
    <property type="component" value="Unassembled WGS sequence"/>
</dbReference>
<dbReference type="GeneTree" id="ENSGT00910000146955"/>
<name>A0A8C9IZD6_PANTA</name>
<reference evidence="1" key="1">
    <citation type="submission" date="2025-08" db="UniProtKB">
        <authorList>
            <consortium name="Ensembl"/>
        </authorList>
    </citation>
    <scope>IDENTIFICATION</scope>
</reference>
<reference evidence="1" key="2">
    <citation type="submission" date="2025-09" db="UniProtKB">
        <authorList>
            <consortium name="Ensembl"/>
        </authorList>
    </citation>
    <scope>IDENTIFICATION</scope>
</reference>
<evidence type="ECO:0000313" key="1">
    <source>
        <dbReference type="Ensembl" id="ENSPTIP00000000740.1"/>
    </source>
</evidence>
<accession>A0A8C9IZD6</accession>
<keyword evidence="2" id="KW-1185">Reference proteome</keyword>
<protein>
    <submittedName>
        <fullName evidence="1">Uncharacterized protein</fullName>
    </submittedName>
</protein>
<dbReference type="AlphaFoldDB" id="A0A8C9IZD6"/>
<dbReference type="Ensembl" id="ENSPTIT00000002115.1">
    <property type="protein sequence ID" value="ENSPTIP00000000740.1"/>
    <property type="gene ID" value="ENSPTIG00000001966.1"/>
</dbReference>